<evidence type="ECO:0000313" key="1">
    <source>
        <dbReference type="EMBL" id="MBW7475369.1"/>
    </source>
</evidence>
<dbReference type="Proteomes" id="UP000812277">
    <property type="component" value="Unassembled WGS sequence"/>
</dbReference>
<evidence type="ECO:0000313" key="2">
    <source>
        <dbReference type="Proteomes" id="UP000812277"/>
    </source>
</evidence>
<reference evidence="1 2" key="1">
    <citation type="submission" date="2021-07" db="EMBL/GenBank/DDBJ databases">
        <title>Paenibacillus radiodurans sp. nov., isolated from the southeastern edge of Tengger Desert.</title>
        <authorList>
            <person name="Zhang G."/>
        </authorList>
    </citation>
    <scope>NUCLEOTIDE SEQUENCE [LARGE SCALE GENOMIC DNA]</scope>
    <source>
        <strain evidence="1 2">DT7-4</strain>
    </source>
</reference>
<protein>
    <submittedName>
        <fullName evidence="1">Uncharacterized protein</fullName>
    </submittedName>
</protein>
<name>A0ABS7D602_9BACL</name>
<proteinExistence type="predicted"/>
<dbReference type="EMBL" id="JAHZIJ010000006">
    <property type="protein sequence ID" value="MBW7475369.1"/>
    <property type="molecule type" value="Genomic_DNA"/>
</dbReference>
<comment type="caution">
    <text evidence="1">The sequence shown here is derived from an EMBL/GenBank/DDBJ whole genome shotgun (WGS) entry which is preliminary data.</text>
</comment>
<organism evidence="1 2">
    <name type="scientific">Paenibacillus oenotherae</name>
    <dbReference type="NCBI Taxonomy" id="1435645"/>
    <lineage>
        <taxon>Bacteria</taxon>
        <taxon>Bacillati</taxon>
        <taxon>Bacillota</taxon>
        <taxon>Bacilli</taxon>
        <taxon>Bacillales</taxon>
        <taxon>Paenibacillaceae</taxon>
        <taxon>Paenibacillus</taxon>
    </lineage>
</organism>
<gene>
    <name evidence="1" type="ORF">K0T92_11470</name>
</gene>
<accession>A0ABS7D602</accession>
<keyword evidence="2" id="KW-1185">Reference proteome</keyword>
<dbReference type="RefSeq" id="WP_219872605.1">
    <property type="nucleotide sequence ID" value="NZ_JAHZIJ010000006.1"/>
</dbReference>
<sequence length="106" mass="11551">MVSGNGDKSVPHTAAITDLRVQRHGYKGVTSQPAAGEAFSLDFSLWAARKGNHVFDHCLIDDYGHTLHEHLTASQGEYCLYPLTPPAKLTEKTISNNINGLINSEC</sequence>